<keyword evidence="4 7" id="KW-0812">Transmembrane</keyword>
<feature type="transmembrane region" description="Helical" evidence="7">
    <location>
        <begin position="106"/>
        <end position="127"/>
    </location>
</feature>
<dbReference type="SUPFAM" id="SSF161098">
    <property type="entry name" value="MetI-like"/>
    <property type="match status" value="1"/>
</dbReference>
<dbReference type="Pfam" id="PF19300">
    <property type="entry name" value="BPD_transp_1_N"/>
    <property type="match status" value="1"/>
</dbReference>
<keyword evidence="3" id="KW-1003">Cell membrane</keyword>
<feature type="transmembrane region" description="Helical" evidence="7">
    <location>
        <begin position="9"/>
        <end position="30"/>
    </location>
</feature>
<comment type="similarity">
    <text evidence="7">Belongs to the binding-protein-dependent transport system permease family.</text>
</comment>
<dbReference type="Gene3D" id="1.10.3720.10">
    <property type="entry name" value="MetI-like"/>
    <property type="match status" value="1"/>
</dbReference>
<evidence type="ECO:0000256" key="2">
    <source>
        <dbReference type="ARBA" id="ARBA00022448"/>
    </source>
</evidence>
<dbReference type="PANTHER" id="PTHR30465:SF0">
    <property type="entry name" value="OLIGOPEPTIDE TRANSPORT SYSTEM PERMEASE PROTEIN APPB"/>
    <property type="match status" value="1"/>
</dbReference>
<dbReference type="RefSeq" id="WP_069292716.1">
    <property type="nucleotide sequence ID" value="NZ_CP140110.1"/>
</dbReference>
<feature type="transmembrane region" description="Helical" evidence="7">
    <location>
        <begin position="268"/>
        <end position="292"/>
    </location>
</feature>
<keyword evidence="5 7" id="KW-1133">Transmembrane helix</keyword>
<protein>
    <submittedName>
        <fullName evidence="9">Peptide ABC transporter permease</fullName>
    </submittedName>
</protein>
<feature type="transmembrane region" description="Helical" evidence="7">
    <location>
        <begin position="208"/>
        <end position="228"/>
    </location>
</feature>
<keyword evidence="2 7" id="KW-0813">Transport</keyword>
<dbReference type="STRING" id="1008305.A4H02_03155"/>
<proteinExistence type="inferred from homology"/>
<evidence type="ECO:0000259" key="8">
    <source>
        <dbReference type="PROSITE" id="PS50928"/>
    </source>
</evidence>
<dbReference type="InterPro" id="IPR045621">
    <property type="entry name" value="BPD_transp_1_N"/>
</dbReference>
<feature type="domain" description="ABC transmembrane type-1" evidence="8">
    <location>
        <begin position="100"/>
        <end position="335"/>
    </location>
</feature>
<evidence type="ECO:0000256" key="6">
    <source>
        <dbReference type="ARBA" id="ARBA00023136"/>
    </source>
</evidence>
<name>A0A1E3G5F4_9BACT</name>
<dbReference type="InterPro" id="IPR000515">
    <property type="entry name" value="MetI-like"/>
</dbReference>
<feature type="transmembrane region" description="Helical" evidence="7">
    <location>
        <begin position="318"/>
        <end position="338"/>
    </location>
</feature>
<gene>
    <name evidence="9" type="ORF">A4H02_03155</name>
</gene>
<dbReference type="EMBL" id="LWAF01000003">
    <property type="protein sequence ID" value="ODN30878.1"/>
    <property type="molecule type" value="Genomic_DNA"/>
</dbReference>
<accession>A0A1E3G5F4</accession>
<reference evidence="10" key="1">
    <citation type="submission" date="2016-04" db="EMBL/GenBank/DDBJ databases">
        <title>The genome sequence project of a novel Fervidobacterium isolate from a hot spring in Thailand.</title>
        <authorList>
            <person name="Gonzalez J.M."/>
            <person name="Cuecas A."/>
            <person name="Kanoksilapatham W."/>
        </authorList>
    </citation>
    <scope>NUCLEOTIDE SEQUENCE [LARGE SCALE GENOMIC DNA]</scope>
    <source>
        <strain evidence="10">FC2004</strain>
    </source>
</reference>
<dbReference type="GO" id="GO:0005886">
    <property type="term" value="C:plasma membrane"/>
    <property type="evidence" value="ECO:0007669"/>
    <property type="project" value="UniProtKB-SubCell"/>
</dbReference>
<dbReference type="CDD" id="cd06261">
    <property type="entry name" value="TM_PBP2"/>
    <property type="match status" value="1"/>
</dbReference>
<organism evidence="9 10">
    <name type="scientific">Fervidobacterium thailandense</name>
    <dbReference type="NCBI Taxonomy" id="1008305"/>
    <lineage>
        <taxon>Bacteria</taxon>
        <taxon>Thermotogati</taxon>
        <taxon>Thermotogota</taxon>
        <taxon>Thermotogae</taxon>
        <taxon>Thermotogales</taxon>
        <taxon>Fervidobacteriaceae</taxon>
        <taxon>Fervidobacterium</taxon>
    </lineage>
</organism>
<dbReference type="OrthoDB" id="9806409at2"/>
<evidence type="ECO:0000256" key="5">
    <source>
        <dbReference type="ARBA" id="ARBA00022989"/>
    </source>
</evidence>
<dbReference type="InterPro" id="IPR035906">
    <property type="entry name" value="MetI-like_sf"/>
</dbReference>
<sequence length="345" mass="38780">MTTFIIRRLLLLPIIVLGVSLIIFSLFQILGPNRLLASYVNPNVFDKLSEAELDALMEKYGLKDPFVQRYWKWLVNALKGDLGWSQVGKEPVLKAILGRFPYTLELALYALFPVVGVGIWLGVKAAVNRDRFLDHFIRIVAIIGWSFPDFVFGLLILMIFYSVLGWFPPGNLSLWAEQVVKSPNYLKVTHLLTIDALINGRFDIFLDALRHIVGPVITLSFLWWAYLLRITRSSMLEVLSKEYVRTARAKGVPERDVIHKHAKRNAMIPVVTVAGAMVIGLLSGTVIIEVIFNRTGIGQLAARAAVELDYATVLGTTLFYSIILVLGNLIIDILYAVFDPRVRLG</sequence>
<feature type="transmembrane region" description="Helical" evidence="7">
    <location>
        <begin position="139"/>
        <end position="164"/>
    </location>
</feature>
<keyword evidence="10" id="KW-1185">Reference proteome</keyword>
<dbReference type="PANTHER" id="PTHR30465">
    <property type="entry name" value="INNER MEMBRANE ABC TRANSPORTER"/>
    <property type="match status" value="1"/>
</dbReference>
<dbReference type="PROSITE" id="PS50928">
    <property type="entry name" value="ABC_TM1"/>
    <property type="match status" value="1"/>
</dbReference>
<evidence type="ECO:0000313" key="9">
    <source>
        <dbReference type="EMBL" id="ODN30878.1"/>
    </source>
</evidence>
<evidence type="ECO:0000256" key="3">
    <source>
        <dbReference type="ARBA" id="ARBA00022475"/>
    </source>
</evidence>
<evidence type="ECO:0000256" key="1">
    <source>
        <dbReference type="ARBA" id="ARBA00004651"/>
    </source>
</evidence>
<evidence type="ECO:0000313" key="10">
    <source>
        <dbReference type="Proteomes" id="UP000094570"/>
    </source>
</evidence>
<evidence type="ECO:0000256" key="7">
    <source>
        <dbReference type="RuleBase" id="RU363032"/>
    </source>
</evidence>
<comment type="subcellular location">
    <subcellularLocation>
        <location evidence="1 7">Cell membrane</location>
        <topology evidence="1 7">Multi-pass membrane protein</topology>
    </subcellularLocation>
</comment>
<evidence type="ECO:0000256" key="4">
    <source>
        <dbReference type="ARBA" id="ARBA00022692"/>
    </source>
</evidence>
<dbReference type="Pfam" id="PF00528">
    <property type="entry name" value="BPD_transp_1"/>
    <property type="match status" value="1"/>
</dbReference>
<dbReference type="Proteomes" id="UP000094570">
    <property type="component" value="Unassembled WGS sequence"/>
</dbReference>
<keyword evidence="6 7" id="KW-0472">Membrane</keyword>
<dbReference type="AlphaFoldDB" id="A0A1E3G5F4"/>
<dbReference type="GO" id="GO:0055085">
    <property type="term" value="P:transmembrane transport"/>
    <property type="evidence" value="ECO:0007669"/>
    <property type="project" value="InterPro"/>
</dbReference>
<comment type="caution">
    <text evidence="9">The sequence shown here is derived from an EMBL/GenBank/DDBJ whole genome shotgun (WGS) entry which is preliminary data.</text>
</comment>